<dbReference type="RefSeq" id="WP_092685412.1">
    <property type="nucleotide sequence ID" value="NZ_FNMZ01000013.1"/>
</dbReference>
<dbReference type="EMBL" id="FNMZ01000013">
    <property type="protein sequence ID" value="SDX92527.1"/>
    <property type="molecule type" value="Genomic_DNA"/>
</dbReference>
<keyword evidence="2" id="KW-0732">Signal</keyword>
<evidence type="ECO:0000313" key="3">
    <source>
        <dbReference type="EMBL" id="SDX92527.1"/>
    </source>
</evidence>
<accession>A0A1H3FP01</accession>
<reference evidence="3 4" key="1">
    <citation type="submission" date="2016-10" db="EMBL/GenBank/DDBJ databases">
        <authorList>
            <person name="de Groot N.N."/>
        </authorList>
    </citation>
    <scope>NUCLEOTIDE SEQUENCE [LARGE SCALE GENOMIC DNA]</scope>
    <source>
        <strain evidence="3 4">DSM 17890</strain>
    </source>
</reference>
<dbReference type="AlphaFoldDB" id="A0A1H3FP01"/>
<keyword evidence="1" id="KW-0472">Membrane</keyword>
<protein>
    <recommendedName>
        <fullName evidence="5">VPLPA-CTERM protein sorting domain-containing protein</fullName>
    </recommendedName>
</protein>
<feature type="chain" id="PRO_5011558537" description="VPLPA-CTERM protein sorting domain-containing protein" evidence="2">
    <location>
        <begin position="40"/>
        <end position="296"/>
    </location>
</feature>
<feature type="signal peptide" evidence="2">
    <location>
        <begin position="1"/>
        <end position="39"/>
    </location>
</feature>
<evidence type="ECO:0000256" key="2">
    <source>
        <dbReference type="SAM" id="SignalP"/>
    </source>
</evidence>
<gene>
    <name evidence="3" type="ORF">SAMN05444336_11331</name>
</gene>
<evidence type="ECO:0008006" key="5">
    <source>
        <dbReference type="Google" id="ProtNLM"/>
    </source>
</evidence>
<feature type="transmembrane region" description="Helical" evidence="1">
    <location>
        <begin position="269"/>
        <end position="288"/>
    </location>
</feature>
<evidence type="ECO:0000256" key="1">
    <source>
        <dbReference type="SAM" id="Phobius"/>
    </source>
</evidence>
<proteinExistence type="predicted"/>
<name>A0A1H3FP01_9RHOB</name>
<organism evidence="3 4">
    <name type="scientific">Albimonas donghaensis</name>
    <dbReference type="NCBI Taxonomy" id="356660"/>
    <lineage>
        <taxon>Bacteria</taxon>
        <taxon>Pseudomonadati</taxon>
        <taxon>Pseudomonadota</taxon>
        <taxon>Alphaproteobacteria</taxon>
        <taxon>Rhodobacterales</taxon>
        <taxon>Paracoccaceae</taxon>
        <taxon>Albimonas</taxon>
    </lineage>
</organism>
<keyword evidence="1" id="KW-0812">Transmembrane</keyword>
<dbReference type="Proteomes" id="UP000199118">
    <property type="component" value="Unassembled WGS sequence"/>
</dbReference>
<keyword evidence="4" id="KW-1185">Reference proteome</keyword>
<evidence type="ECO:0000313" key="4">
    <source>
        <dbReference type="Proteomes" id="UP000199118"/>
    </source>
</evidence>
<sequence length="296" mass="30835">MPHPAVASPMVKPFGSHAVRAPMAALAALAAGMASPAEALTMDVFLIATQSAPAATSSTPFSVATTVAYRLTDLNGNKKAKTATLVDDFTFDVGAALSYNSDYANFDPSDPGIVDEGEVGAGSAALIQAEISLWDDVGIAGGGPETHLDVGRNTDIVFNPVPGGFQDLIIAESGALTPFMLSLCPDVACGAGEVIFGGFATVLEPFLVGLPEFALEESADETEMDQAFLFRFSDPVFDYVRVSERGNRSFYTGERLEIDFIGVGAAAPVPVPGAAPLLAGGLACLVWFRRRGRRPA</sequence>
<keyword evidence="1" id="KW-1133">Transmembrane helix</keyword>